<evidence type="ECO:0000256" key="5">
    <source>
        <dbReference type="PROSITE-ProRule" id="PRU00182"/>
    </source>
</evidence>
<dbReference type="EMBL" id="JBEWSZ010000001">
    <property type="protein sequence ID" value="MET2827448.1"/>
    <property type="molecule type" value="Genomic_DNA"/>
</dbReference>
<dbReference type="NCBIfam" id="TIGR00093">
    <property type="entry name" value="pseudouridine synthase"/>
    <property type="match status" value="1"/>
</dbReference>
<proteinExistence type="inferred from homology"/>
<dbReference type="InterPro" id="IPR020094">
    <property type="entry name" value="TruA/RsuA/RluB/E/F_N"/>
</dbReference>
<comment type="similarity">
    <text evidence="2 6">Belongs to the pseudouridine synthase RsuA family.</text>
</comment>
<dbReference type="InterPro" id="IPR000748">
    <property type="entry name" value="PsdUridine_synth_RsuA/RluB/E/F"/>
</dbReference>
<dbReference type="InterPro" id="IPR020103">
    <property type="entry name" value="PsdUridine_synth_cat_dom_sf"/>
</dbReference>
<comment type="caution">
    <text evidence="9">The sequence shown here is derived from an EMBL/GenBank/DDBJ whole genome shotgun (WGS) entry which is preliminary data.</text>
</comment>
<evidence type="ECO:0000313" key="9">
    <source>
        <dbReference type="EMBL" id="MET2827448.1"/>
    </source>
</evidence>
<name>A0ABV2DBP7_9HYPH</name>
<dbReference type="InterPro" id="IPR042092">
    <property type="entry name" value="PsdUridine_s_RsuA/RluB/E/F_cat"/>
</dbReference>
<dbReference type="InterPro" id="IPR050343">
    <property type="entry name" value="RsuA_PseudoU_synthase"/>
</dbReference>
<comment type="catalytic activity">
    <reaction evidence="1">
        <text>a uridine in RNA = a pseudouridine in RNA</text>
        <dbReference type="Rhea" id="RHEA:48348"/>
        <dbReference type="Rhea" id="RHEA-COMP:12068"/>
        <dbReference type="Rhea" id="RHEA-COMP:12069"/>
        <dbReference type="ChEBI" id="CHEBI:65314"/>
        <dbReference type="ChEBI" id="CHEBI:65315"/>
    </reaction>
</comment>
<evidence type="ECO:0000313" key="10">
    <source>
        <dbReference type="Proteomes" id="UP001548832"/>
    </source>
</evidence>
<dbReference type="PANTHER" id="PTHR47683:SF3">
    <property type="entry name" value="RIBOSOMAL LARGE SUBUNIT PSEUDOURIDINE SYNTHASE B"/>
    <property type="match status" value="1"/>
</dbReference>
<evidence type="ECO:0000256" key="7">
    <source>
        <dbReference type="SAM" id="MobiDB-lite"/>
    </source>
</evidence>
<keyword evidence="3 5" id="KW-0694">RNA-binding</keyword>
<dbReference type="Gene3D" id="3.30.70.1560">
    <property type="entry name" value="Alpha-L RNA-binding motif"/>
    <property type="match status" value="1"/>
</dbReference>
<feature type="domain" description="RNA-binding S4" evidence="8">
    <location>
        <begin position="290"/>
        <end position="352"/>
    </location>
</feature>
<dbReference type="Pfam" id="PF01479">
    <property type="entry name" value="S4"/>
    <property type="match status" value="1"/>
</dbReference>
<evidence type="ECO:0000256" key="4">
    <source>
        <dbReference type="ARBA" id="ARBA00023235"/>
    </source>
</evidence>
<dbReference type="CDD" id="cd00165">
    <property type="entry name" value="S4"/>
    <property type="match status" value="1"/>
</dbReference>
<dbReference type="SUPFAM" id="SSF55120">
    <property type="entry name" value="Pseudouridine synthase"/>
    <property type="match status" value="1"/>
</dbReference>
<dbReference type="InterPro" id="IPR036986">
    <property type="entry name" value="S4_RNA-bd_sf"/>
</dbReference>
<evidence type="ECO:0000256" key="2">
    <source>
        <dbReference type="ARBA" id="ARBA00008348"/>
    </source>
</evidence>
<dbReference type="Pfam" id="PF00849">
    <property type="entry name" value="PseudoU_synth_2"/>
    <property type="match status" value="1"/>
</dbReference>
<gene>
    <name evidence="9" type="ORF">ABVQ20_10735</name>
</gene>
<dbReference type="RefSeq" id="WP_354459472.1">
    <property type="nucleotide sequence ID" value="NZ_JBEWSZ010000001.1"/>
</dbReference>
<evidence type="ECO:0000256" key="1">
    <source>
        <dbReference type="ARBA" id="ARBA00000073"/>
    </source>
</evidence>
<feature type="compositionally biased region" description="Basic and acidic residues" evidence="7">
    <location>
        <begin position="171"/>
        <end position="202"/>
    </location>
</feature>
<sequence>MDDNDKKFRPKKGPAHGTKSAGPRSRDGAPGKGGKPSFGAKKPYAPRGDRPMAADGERPKRDFKAGDKPFSKGPRPEGKPFEKREGPRKPYAPRGDRPVAADGERPARTYKPRATGEGDAPRAERPFHKGPRPEGKPYEKREGPRKPYAPRGDRPMAADGERPARTYKPRATGEGDAPRAERPFHKGPRPEGKTYEKREGPRKPYAPRGDRPAAAAESGERRFDRPKRDFSDRAPRDTGDRVRHDTGDRPKRDFADRPKRDFAGDRPQGASAGGFKPRPRPAEATEEAGERIAKRLARAGLASRRDAEELIAAGRVKVNGKALSSPAFNVMPGDVIHLDGMEIPPIERTRLFLFHKPAGVVTTNRDPEGRKTVFDVLPTDLPRLMTIGRLDINTEGLLLLTNDGGLARVLELPATGWLRRYRVRVHGKVEESALAGLREGIAVDGVFYGAIEATLDREQGTNAWLTLGLREGKNREVRNILGALGLDVTRLIRISYGPFQLEDLREGHVLEIKGRVLRDQLGERLVEESGANFDAEITKPFSNKPVRREAVREEEPERPKFTRDGERRPIGEGGLIKNRKRRENSRDEALGKLSTSPDRSAGPEKSFGERGPRPERGGFGDKPRGGFGDKPRGGFGDKPRGGFGGKKSEREQKPIDPPGQRKANVWMAPGARPIGKGRAEADAAKAADAKARKASFKPAYGKPVGAKPFGKPRGERPGGAGGGERPRSGPKGPRTR</sequence>
<feature type="compositionally biased region" description="Basic and acidic residues" evidence="7">
    <location>
        <begin position="546"/>
        <end position="570"/>
    </location>
</feature>
<dbReference type="PROSITE" id="PS50889">
    <property type="entry name" value="S4"/>
    <property type="match status" value="1"/>
</dbReference>
<evidence type="ECO:0000256" key="6">
    <source>
        <dbReference type="RuleBase" id="RU003887"/>
    </source>
</evidence>
<dbReference type="SMART" id="SM00363">
    <property type="entry name" value="S4"/>
    <property type="match status" value="1"/>
</dbReference>
<reference evidence="9 10" key="1">
    <citation type="submission" date="2024-06" db="EMBL/GenBank/DDBJ databases">
        <authorList>
            <person name="Kim D.-U."/>
        </authorList>
    </citation>
    <scope>NUCLEOTIDE SEQUENCE [LARGE SCALE GENOMIC DNA]</scope>
    <source>
        <strain evidence="9 10">KACC15460</strain>
    </source>
</reference>
<keyword evidence="10" id="KW-1185">Reference proteome</keyword>
<evidence type="ECO:0000259" key="8">
    <source>
        <dbReference type="SMART" id="SM00363"/>
    </source>
</evidence>
<feature type="compositionally biased region" description="Basic and acidic residues" evidence="7">
    <location>
        <begin position="114"/>
        <end position="164"/>
    </location>
</feature>
<dbReference type="Proteomes" id="UP001548832">
    <property type="component" value="Unassembled WGS sequence"/>
</dbReference>
<organism evidence="9 10">
    <name type="scientific">Mesorhizobium shangrilense</name>
    <dbReference type="NCBI Taxonomy" id="460060"/>
    <lineage>
        <taxon>Bacteria</taxon>
        <taxon>Pseudomonadati</taxon>
        <taxon>Pseudomonadota</taxon>
        <taxon>Alphaproteobacteria</taxon>
        <taxon>Hyphomicrobiales</taxon>
        <taxon>Phyllobacteriaceae</taxon>
        <taxon>Mesorhizobium</taxon>
    </lineage>
</organism>
<evidence type="ECO:0000256" key="3">
    <source>
        <dbReference type="ARBA" id="ARBA00022884"/>
    </source>
</evidence>
<feature type="region of interest" description="Disordered" evidence="7">
    <location>
        <begin position="1"/>
        <end position="288"/>
    </location>
</feature>
<feature type="compositionally biased region" description="Basic and acidic residues" evidence="7">
    <location>
        <begin position="677"/>
        <end position="691"/>
    </location>
</feature>
<keyword evidence="4 6" id="KW-0413">Isomerase</keyword>
<dbReference type="InterPro" id="IPR006145">
    <property type="entry name" value="PsdUridine_synth_RsuA/RluA"/>
</dbReference>
<dbReference type="SUPFAM" id="SSF55174">
    <property type="entry name" value="Alpha-L RNA-binding motif"/>
    <property type="match status" value="1"/>
</dbReference>
<dbReference type="EC" id="5.4.99.-" evidence="6"/>
<feature type="compositionally biased region" description="Basic and acidic residues" evidence="7">
    <location>
        <begin position="218"/>
        <end position="264"/>
    </location>
</feature>
<dbReference type="PROSITE" id="PS01149">
    <property type="entry name" value="PSI_RSU"/>
    <property type="match status" value="1"/>
</dbReference>
<dbReference type="InterPro" id="IPR002942">
    <property type="entry name" value="S4_RNA-bd"/>
</dbReference>
<accession>A0ABV2DBP7</accession>
<feature type="compositionally biased region" description="Basic and acidic residues" evidence="7">
    <location>
        <begin position="47"/>
        <end position="107"/>
    </location>
</feature>
<protein>
    <recommendedName>
        <fullName evidence="6">Pseudouridine synthase</fullName>
        <ecNumber evidence="6">5.4.99.-</ecNumber>
    </recommendedName>
</protein>
<dbReference type="Gene3D" id="3.10.290.10">
    <property type="entry name" value="RNA-binding S4 domain"/>
    <property type="match status" value="1"/>
</dbReference>
<dbReference type="InterPro" id="IPR018496">
    <property type="entry name" value="PsdUridine_synth_RsuA/RluB_CS"/>
</dbReference>
<feature type="compositionally biased region" description="Basic and acidic residues" evidence="7">
    <location>
        <begin position="606"/>
        <end position="654"/>
    </location>
</feature>
<dbReference type="Gene3D" id="3.30.70.580">
    <property type="entry name" value="Pseudouridine synthase I, catalytic domain, N-terminal subdomain"/>
    <property type="match status" value="1"/>
</dbReference>
<dbReference type="PANTHER" id="PTHR47683">
    <property type="entry name" value="PSEUDOURIDINE SYNTHASE FAMILY PROTEIN-RELATED"/>
    <property type="match status" value="1"/>
</dbReference>
<feature type="region of interest" description="Disordered" evidence="7">
    <location>
        <begin position="544"/>
        <end position="736"/>
    </location>
</feature>